<proteinExistence type="predicted"/>
<protein>
    <submittedName>
        <fullName evidence="1">Uncharacterized protein</fullName>
    </submittedName>
</protein>
<dbReference type="AlphaFoldDB" id="A0A330M2E0"/>
<evidence type="ECO:0000313" key="1">
    <source>
        <dbReference type="EMBL" id="SQH75230.1"/>
    </source>
</evidence>
<sequence>MRLRASMTWMSSQSPHGRLLIKSRAGDSQKYLHESPLQAVGYNEAATFNDIFQQQRTLDSGSKELPE</sequence>
<reference evidence="2" key="1">
    <citation type="submission" date="2018-06" db="EMBL/GenBank/DDBJ databases">
        <authorList>
            <person name="Cea G.-C."/>
            <person name="William W."/>
        </authorList>
    </citation>
    <scope>NUCLEOTIDE SEQUENCE [LARGE SCALE GENOMIC DNA]</scope>
    <source>
        <strain evidence="2">DB21MT-2</strain>
    </source>
</reference>
<name>A0A330M2E0_9GAMM</name>
<evidence type="ECO:0000313" key="2">
    <source>
        <dbReference type="Proteomes" id="UP000250123"/>
    </source>
</evidence>
<dbReference type="KEGG" id="sbk:SHEWBE_1264"/>
<gene>
    <name evidence="1" type="ORF">SHEWBE_1264</name>
</gene>
<dbReference type="Proteomes" id="UP000250123">
    <property type="component" value="Chromosome SHEWBE"/>
</dbReference>
<accession>A0A330M2E0</accession>
<dbReference type="EMBL" id="LS483452">
    <property type="protein sequence ID" value="SQH75230.1"/>
    <property type="molecule type" value="Genomic_DNA"/>
</dbReference>
<organism evidence="1 2">
    <name type="scientific">Shewanella benthica</name>
    <dbReference type="NCBI Taxonomy" id="43661"/>
    <lineage>
        <taxon>Bacteria</taxon>
        <taxon>Pseudomonadati</taxon>
        <taxon>Pseudomonadota</taxon>
        <taxon>Gammaproteobacteria</taxon>
        <taxon>Alteromonadales</taxon>
        <taxon>Shewanellaceae</taxon>
        <taxon>Shewanella</taxon>
    </lineage>
</organism>